<organism evidence="2 3">
    <name type="scientific">Arthrobacter flavus</name>
    <dbReference type="NCBI Taxonomy" id="95172"/>
    <lineage>
        <taxon>Bacteria</taxon>
        <taxon>Bacillati</taxon>
        <taxon>Actinomycetota</taxon>
        <taxon>Actinomycetes</taxon>
        <taxon>Micrococcales</taxon>
        <taxon>Micrococcaceae</taxon>
        <taxon>Arthrobacter</taxon>
    </lineage>
</organism>
<evidence type="ECO:0000313" key="2">
    <source>
        <dbReference type="EMBL" id="MFD1847945.1"/>
    </source>
</evidence>
<dbReference type="EC" id="2.1.1.-" evidence="2"/>
<keyword evidence="3" id="KW-1185">Reference proteome</keyword>
<dbReference type="InterPro" id="IPR041698">
    <property type="entry name" value="Methyltransf_25"/>
</dbReference>
<comment type="caution">
    <text evidence="2">The sequence shown here is derived from an EMBL/GenBank/DDBJ whole genome shotgun (WGS) entry which is preliminary data.</text>
</comment>
<dbReference type="InterPro" id="IPR029063">
    <property type="entry name" value="SAM-dependent_MTases_sf"/>
</dbReference>
<dbReference type="Pfam" id="PF13649">
    <property type="entry name" value="Methyltransf_25"/>
    <property type="match status" value="1"/>
</dbReference>
<proteinExistence type="predicted"/>
<dbReference type="GO" id="GO:0032259">
    <property type="term" value="P:methylation"/>
    <property type="evidence" value="ECO:0007669"/>
    <property type="project" value="UniProtKB-KW"/>
</dbReference>
<dbReference type="PANTHER" id="PTHR43591:SF24">
    <property type="entry name" value="2-METHOXY-6-POLYPRENYL-1,4-BENZOQUINOL METHYLASE, MITOCHONDRIAL"/>
    <property type="match status" value="1"/>
</dbReference>
<dbReference type="EMBL" id="JBHUGA010000061">
    <property type="protein sequence ID" value="MFD1847945.1"/>
    <property type="molecule type" value="Genomic_DNA"/>
</dbReference>
<sequence>MPPRHAEEVSETGAEDFERLAPLLWNPMGNAVAAAADIALADRVLDIYCGSGASTIPAAQSAGPDGVVDALDPSPGLLDLAKAKAEAMHLGTIRFDTADVTERPADGGYDVVLSCYGLTRFADMARATTHLSRLLRPGGRVALSTWDAGAHTEFWRVLEDVCSDDPSRDAVLLEREIANVARLASPEKLGDWLLGNGFHTVGVDSVAIDVPLDAQTAWSVVQGTAFRHLLPNDESAVERIRVGFLDRLGSGFVLDAQSLVAVAETAE</sequence>
<name>A0ABW4QB61_9MICC</name>
<accession>A0ABW4QB61</accession>
<dbReference type="CDD" id="cd02440">
    <property type="entry name" value="AdoMet_MTases"/>
    <property type="match status" value="1"/>
</dbReference>
<dbReference type="SUPFAM" id="SSF53335">
    <property type="entry name" value="S-adenosyl-L-methionine-dependent methyltransferases"/>
    <property type="match status" value="1"/>
</dbReference>
<evidence type="ECO:0000313" key="3">
    <source>
        <dbReference type="Proteomes" id="UP001597307"/>
    </source>
</evidence>
<gene>
    <name evidence="2" type="ORF">ACFSFX_15245</name>
</gene>
<dbReference type="PANTHER" id="PTHR43591">
    <property type="entry name" value="METHYLTRANSFERASE"/>
    <property type="match status" value="1"/>
</dbReference>
<dbReference type="GO" id="GO:0008168">
    <property type="term" value="F:methyltransferase activity"/>
    <property type="evidence" value="ECO:0007669"/>
    <property type="project" value="UniProtKB-KW"/>
</dbReference>
<evidence type="ECO:0000259" key="1">
    <source>
        <dbReference type="Pfam" id="PF13649"/>
    </source>
</evidence>
<feature type="domain" description="Methyltransferase" evidence="1">
    <location>
        <begin position="44"/>
        <end position="139"/>
    </location>
</feature>
<keyword evidence="2" id="KW-0489">Methyltransferase</keyword>
<keyword evidence="2" id="KW-0808">Transferase</keyword>
<dbReference type="Proteomes" id="UP001597307">
    <property type="component" value="Unassembled WGS sequence"/>
</dbReference>
<reference evidence="3" key="1">
    <citation type="journal article" date="2019" name="Int. J. Syst. Evol. Microbiol.">
        <title>The Global Catalogue of Microorganisms (GCM) 10K type strain sequencing project: providing services to taxonomists for standard genome sequencing and annotation.</title>
        <authorList>
            <consortium name="The Broad Institute Genomics Platform"/>
            <consortium name="The Broad Institute Genome Sequencing Center for Infectious Disease"/>
            <person name="Wu L."/>
            <person name="Ma J."/>
        </authorList>
    </citation>
    <scope>NUCLEOTIDE SEQUENCE [LARGE SCALE GENOMIC DNA]</scope>
    <source>
        <strain evidence="3">JCM 11496</strain>
    </source>
</reference>
<dbReference type="RefSeq" id="WP_343881274.1">
    <property type="nucleotide sequence ID" value="NZ_BAAAIJ010000056.1"/>
</dbReference>
<protein>
    <submittedName>
        <fullName evidence="2">Class I SAM-dependent methyltransferase</fullName>
        <ecNumber evidence="2">2.1.1.-</ecNumber>
    </submittedName>
</protein>
<dbReference type="Gene3D" id="3.40.50.150">
    <property type="entry name" value="Vaccinia Virus protein VP39"/>
    <property type="match status" value="1"/>
</dbReference>